<dbReference type="AlphaFoldDB" id="A0A1V1P271"/>
<gene>
    <name evidence="2" type="ORF">OMM_09991</name>
</gene>
<dbReference type="Proteomes" id="UP000189670">
    <property type="component" value="Unassembled WGS sequence"/>
</dbReference>
<sequence length="123" mass="14403">MPPSSEKLAENIEIDIAHESLMRVWKRLDKWVSDEAASAKRYIRLAETAALNQKNEANFITDPELSIAESWQKENAPNASWAERYHDGFDQTIGFINQSIAVRQEKRKRPKKMHETKIFFDLW</sequence>
<comment type="caution">
    <text evidence="2">The sequence shown here is derived from an EMBL/GenBank/DDBJ whole genome shotgun (WGS) entry which is preliminary data.</text>
</comment>
<evidence type="ECO:0000259" key="1">
    <source>
        <dbReference type="Pfam" id="PF20703"/>
    </source>
</evidence>
<proteinExistence type="predicted"/>
<evidence type="ECO:0000313" key="2">
    <source>
        <dbReference type="EMBL" id="ETR68982.1"/>
    </source>
</evidence>
<organism evidence="2 3">
    <name type="scientific">Candidatus Magnetoglobus multicellularis str. Araruama</name>
    <dbReference type="NCBI Taxonomy" id="890399"/>
    <lineage>
        <taxon>Bacteria</taxon>
        <taxon>Pseudomonadati</taxon>
        <taxon>Thermodesulfobacteriota</taxon>
        <taxon>Desulfobacteria</taxon>
        <taxon>Desulfobacterales</taxon>
        <taxon>Desulfobacteraceae</taxon>
        <taxon>Candidatus Magnetoglobus</taxon>
    </lineage>
</organism>
<feature type="domain" description="Novel STAND NTPase 1" evidence="1">
    <location>
        <begin position="12"/>
        <end position="55"/>
    </location>
</feature>
<dbReference type="EMBL" id="ATBP01000773">
    <property type="protein sequence ID" value="ETR68982.1"/>
    <property type="molecule type" value="Genomic_DNA"/>
</dbReference>
<accession>A0A1V1P271</accession>
<evidence type="ECO:0000313" key="3">
    <source>
        <dbReference type="Proteomes" id="UP000189670"/>
    </source>
</evidence>
<dbReference type="InterPro" id="IPR049052">
    <property type="entry name" value="nSTAND1"/>
</dbReference>
<dbReference type="Pfam" id="PF20703">
    <property type="entry name" value="nSTAND1"/>
    <property type="match status" value="1"/>
</dbReference>
<reference evidence="3" key="1">
    <citation type="submission" date="2012-11" db="EMBL/GenBank/DDBJ databases">
        <authorList>
            <person name="Lucero-Rivera Y.E."/>
            <person name="Tovar-Ramirez D."/>
        </authorList>
    </citation>
    <scope>NUCLEOTIDE SEQUENCE [LARGE SCALE GENOMIC DNA]</scope>
    <source>
        <strain evidence="3">Araruama</strain>
    </source>
</reference>
<protein>
    <recommendedName>
        <fullName evidence="1">Novel STAND NTPase 1 domain-containing protein</fullName>
    </recommendedName>
</protein>
<name>A0A1V1P271_9BACT</name>